<keyword evidence="5" id="KW-1185">Reference proteome</keyword>
<name>A0A5N6QC87_9ROSI</name>
<dbReference type="EMBL" id="CM017321">
    <property type="protein sequence ID" value="KAE7995840.1"/>
    <property type="molecule type" value="Genomic_DNA"/>
</dbReference>
<sequence>MAKSIIIQAVALCFLSLLGFTYCENRFFVEGKVYCDTCRIQFVTKLSTYMKGAKVGIECRDREGGTLLYSDEAETDKSGTYRLPVDGDHEDDICEVVLKESSDPKCSEVSKDPFLKKSARISLTKNSGISSPVRLANPLGFLREKPLPECTETLRELGMTVDDILQ</sequence>
<evidence type="ECO:0000313" key="4">
    <source>
        <dbReference type="EMBL" id="KAE7995840.1"/>
    </source>
</evidence>
<evidence type="ECO:0000313" key="5">
    <source>
        <dbReference type="Proteomes" id="UP000327013"/>
    </source>
</evidence>
<dbReference type="InterPro" id="IPR006041">
    <property type="entry name" value="Pollen_Ole_e1_allergen"/>
</dbReference>
<evidence type="ECO:0008006" key="6">
    <source>
        <dbReference type="Google" id="ProtNLM"/>
    </source>
</evidence>
<protein>
    <recommendedName>
        <fullName evidence="6">Olee1-like protein</fullName>
    </recommendedName>
</protein>
<dbReference type="AlphaFoldDB" id="A0A5N6QC87"/>
<dbReference type="GO" id="GO:0005615">
    <property type="term" value="C:extracellular space"/>
    <property type="evidence" value="ECO:0007669"/>
    <property type="project" value="InterPro"/>
</dbReference>
<keyword evidence="3" id="KW-0732">Signal</keyword>
<feature type="signal peptide" evidence="3">
    <location>
        <begin position="1"/>
        <end position="23"/>
    </location>
</feature>
<gene>
    <name evidence="4" type="ORF">FH972_000605</name>
</gene>
<dbReference type="PROSITE" id="PS00925">
    <property type="entry name" value="OLEEI"/>
    <property type="match status" value="1"/>
</dbReference>
<dbReference type="Proteomes" id="UP000327013">
    <property type="component" value="Chromosome 1"/>
</dbReference>
<evidence type="ECO:0000256" key="1">
    <source>
        <dbReference type="ARBA" id="ARBA00010049"/>
    </source>
</evidence>
<evidence type="ECO:0000256" key="2">
    <source>
        <dbReference type="ARBA" id="ARBA00023157"/>
    </source>
</evidence>
<proteinExistence type="inferred from homology"/>
<dbReference type="OrthoDB" id="1888725at2759"/>
<evidence type="ECO:0000256" key="3">
    <source>
        <dbReference type="SAM" id="SignalP"/>
    </source>
</evidence>
<comment type="similarity">
    <text evidence="1">Belongs to the Ole e I family.</text>
</comment>
<dbReference type="InterPro" id="IPR006040">
    <property type="entry name" value="Allergen_Ole_e_I_CS"/>
</dbReference>
<feature type="chain" id="PRO_5024285778" description="Olee1-like protein" evidence="3">
    <location>
        <begin position="24"/>
        <end position="166"/>
    </location>
</feature>
<keyword evidence="2" id="KW-1015">Disulfide bond</keyword>
<organism evidence="4 5">
    <name type="scientific">Carpinus fangiana</name>
    <dbReference type="NCBI Taxonomy" id="176857"/>
    <lineage>
        <taxon>Eukaryota</taxon>
        <taxon>Viridiplantae</taxon>
        <taxon>Streptophyta</taxon>
        <taxon>Embryophyta</taxon>
        <taxon>Tracheophyta</taxon>
        <taxon>Spermatophyta</taxon>
        <taxon>Magnoliopsida</taxon>
        <taxon>eudicotyledons</taxon>
        <taxon>Gunneridae</taxon>
        <taxon>Pentapetalae</taxon>
        <taxon>rosids</taxon>
        <taxon>fabids</taxon>
        <taxon>Fagales</taxon>
        <taxon>Betulaceae</taxon>
        <taxon>Carpinus</taxon>
    </lineage>
</organism>
<dbReference type="PANTHER" id="PTHR31614:SF2">
    <property type="entry name" value="F28N24.16 PROTEIN"/>
    <property type="match status" value="1"/>
</dbReference>
<dbReference type="Pfam" id="PF01190">
    <property type="entry name" value="Pollen_Ole_e_1"/>
    <property type="match status" value="1"/>
</dbReference>
<dbReference type="PANTHER" id="PTHR31614">
    <property type="entry name" value="PROTEIN DOWNSTREAM OF FLC-RELATED"/>
    <property type="match status" value="1"/>
</dbReference>
<accession>A0A5N6QC87</accession>
<reference evidence="4 5" key="1">
    <citation type="submission" date="2019-06" db="EMBL/GenBank/DDBJ databases">
        <title>A chromosomal-level reference genome of Carpinus fangiana (Coryloideae, Betulaceae).</title>
        <authorList>
            <person name="Yang X."/>
            <person name="Wang Z."/>
            <person name="Zhang L."/>
            <person name="Hao G."/>
            <person name="Liu J."/>
            <person name="Yang Y."/>
        </authorList>
    </citation>
    <scope>NUCLEOTIDE SEQUENCE [LARGE SCALE GENOMIC DNA]</scope>
    <source>
        <strain evidence="4">Cfa_2016G</strain>
        <tissue evidence="4">Leaf</tissue>
    </source>
</reference>